<evidence type="ECO:0000256" key="3">
    <source>
        <dbReference type="ARBA" id="ARBA00022741"/>
    </source>
</evidence>
<dbReference type="InterPro" id="IPR003594">
    <property type="entry name" value="HATPase_dom"/>
</dbReference>
<evidence type="ECO:0000313" key="9">
    <source>
        <dbReference type="Proteomes" id="UP000031829"/>
    </source>
</evidence>
<gene>
    <name evidence="6 8" type="primary">rsbW</name>
    <name evidence="8" type="ORF">BG04_2507</name>
</gene>
<keyword evidence="5 6" id="KW-0067">ATP-binding</keyword>
<keyword evidence="1 6" id="KW-0723">Serine/threonine-protein kinase</keyword>
<proteinExistence type="inferred from homology"/>
<dbReference type="Proteomes" id="UP000031829">
    <property type="component" value="Chromosome"/>
</dbReference>
<comment type="catalytic activity">
    <reaction evidence="6">
        <text>L-seryl-[protein] + ATP = O-phospho-L-seryl-[protein] + ADP + H(+)</text>
        <dbReference type="Rhea" id="RHEA:17989"/>
        <dbReference type="Rhea" id="RHEA-COMP:9863"/>
        <dbReference type="Rhea" id="RHEA-COMP:11604"/>
        <dbReference type="ChEBI" id="CHEBI:15378"/>
        <dbReference type="ChEBI" id="CHEBI:29999"/>
        <dbReference type="ChEBI" id="CHEBI:30616"/>
        <dbReference type="ChEBI" id="CHEBI:83421"/>
        <dbReference type="ChEBI" id="CHEBI:456216"/>
        <dbReference type="EC" id="2.7.11.1"/>
    </reaction>
</comment>
<dbReference type="KEGG" id="bmeg:BG04_2507"/>
<dbReference type="SUPFAM" id="SSF55874">
    <property type="entry name" value="ATPase domain of HSP90 chaperone/DNA topoisomerase II/histidine kinase"/>
    <property type="match status" value="1"/>
</dbReference>
<dbReference type="InterPro" id="IPR036890">
    <property type="entry name" value="HATPase_C_sf"/>
</dbReference>
<dbReference type="AlphaFoldDB" id="A0A0B6AMR2"/>
<dbReference type="RefSeq" id="WP_016762758.1">
    <property type="nucleotide sequence ID" value="NZ_BCVB01000019.1"/>
</dbReference>
<evidence type="ECO:0000259" key="7">
    <source>
        <dbReference type="Pfam" id="PF13581"/>
    </source>
</evidence>
<dbReference type="GO" id="GO:0004674">
    <property type="term" value="F:protein serine/threonine kinase activity"/>
    <property type="evidence" value="ECO:0007669"/>
    <property type="project" value="UniProtKB-KW"/>
</dbReference>
<evidence type="ECO:0000256" key="2">
    <source>
        <dbReference type="ARBA" id="ARBA00022679"/>
    </source>
</evidence>
<dbReference type="NCBIfam" id="NF003144">
    <property type="entry name" value="PRK04069.1"/>
    <property type="match status" value="1"/>
</dbReference>
<dbReference type="EMBL" id="CP009920">
    <property type="protein sequence ID" value="AJI21119.1"/>
    <property type="molecule type" value="Genomic_DNA"/>
</dbReference>
<organism evidence="8 9">
    <name type="scientific">Priestia megaterium (strain ATCC 14581 / DSM 32 / CCUG 1817 / JCM 2506 / NBRC 15308 / NCIMB 9376 / NCTC 10342 / NRRL B-14308 / VKM B-512 / Ford 19)</name>
    <name type="common">Bacillus megaterium</name>
    <dbReference type="NCBI Taxonomy" id="1348623"/>
    <lineage>
        <taxon>Bacteria</taxon>
        <taxon>Bacillati</taxon>
        <taxon>Bacillota</taxon>
        <taxon>Bacilli</taxon>
        <taxon>Bacillales</taxon>
        <taxon>Bacillaceae</taxon>
        <taxon>Priestia</taxon>
    </lineage>
</organism>
<evidence type="ECO:0000313" key="8">
    <source>
        <dbReference type="EMBL" id="AJI21119.1"/>
    </source>
</evidence>
<dbReference type="Gene3D" id="3.30.565.10">
    <property type="entry name" value="Histidine kinase-like ATPase, C-terminal domain"/>
    <property type="match status" value="1"/>
</dbReference>
<dbReference type="PANTHER" id="PTHR35526">
    <property type="entry name" value="ANTI-SIGMA-F FACTOR RSBW-RELATED"/>
    <property type="match status" value="1"/>
</dbReference>
<comment type="similarity">
    <text evidence="6">Belongs to the anti-sigma-factor family.</text>
</comment>
<sequence length="161" mass="18398">MKQPYDFVEMKIPAKPDYVAIIRLTLSGVANRMGFSYDEIEDMKIAVSEACTNAVQHAYKNEENGEVRVGFGLFDDRLEIMVVDKGESFNFEELKEHIGPYETSREVEFLPEGGLGLYLIETLMDEVKMVNSKGVTLMMTKYVQREQVESDENTVSTYEIN</sequence>
<dbReference type="GO" id="GO:0005524">
    <property type="term" value="F:ATP binding"/>
    <property type="evidence" value="ECO:0007669"/>
    <property type="project" value="UniProtKB-KW"/>
</dbReference>
<reference evidence="8 9" key="1">
    <citation type="journal article" date="2015" name="Genome Announc.">
        <title>Complete genome sequences for 35 biothreat assay-relevant bacillus species.</title>
        <authorList>
            <person name="Johnson S.L."/>
            <person name="Daligault H.E."/>
            <person name="Davenport K.W."/>
            <person name="Jaissle J."/>
            <person name="Frey K.G."/>
            <person name="Ladner J.T."/>
            <person name="Broomall S.M."/>
            <person name="Bishop-Lilly K.A."/>
            <person name="Bruce D.C."/>
            <person name="Gibbons H.S."/>
            <person name="Coyne S.R."/>
            <person name="Lo C.C."/>
            <person name="Meincke L."/>
            <person name="Munk A.C."/>
            <person name="Koroleva G.I."/>
            <person name="Rosenzweig C.N."/>
            <person name="Palacios G.F."/>
            <person name="Redden C.L."/>
            <person name="Minogue T.D."/>
            <person name="Chain P.S."/>
        </authorList>
    </citation>
    <scope>NUCLEOTIDE SEQUENCE [LARGE SCALE GENOMIC DNA]</scope>
    <source>
        <strain evidence="9">ATCC 14581 / DSM 32 / JCM 2506 / NBRC 15308 / NCIMB 9376 / NCTC 10342 / NRRL B-14308 / VKM B-512</strain>
    </source>
</reference>
<dbReference type="HOGENOM" id="CLU_090336_11_1_9"/>
<evidence type="ECO:0000256" key="5">
    <source>
        <dbReference type="ARBA" id="ARBA00022840"/>
    </source>
</evidence>
<evidence type="ECO:0000256" key="6">
    <source>
        <dbReference type="HAMAP-Rule" id="MF_00638"/>
    </source>
</evidence>
<dbReference type="CDD" id="cd16936">
    <property type="entry name" value="HATPase_RsbW-like"/>
    <property type="match status" value="1"/>
</dbReference>
<comment type="catalytic activity">
    <reaction evidence="6">
        <text>L-threonyl-[protein] + ATP = O-phospho-L-threonyl-[protein] + ADP + H(+)</text>
        <dbReference type="Rhea" id="RHEA:46608"/>
        <dbReference type="Rhea" id="RHEA-COMP:11060"/>
        <dbReference type="Rhea" id="RHEA-COMP:11605"/>
        <dbReference type="ChEBI" id="CHEBI:15378"/>
        <dbReference type="ChEBI" id="CHEBI:30013"/>
        <dbReference type="ChEBI" id="CHEBI:30616"/>
        <dbReference type="ChEBI" id="CHEBI:61977"/>
        <dbReference type="ChEBI" id="CHEBI:456216"/>
        <dbReference type="EC" id="2.7.11.1"/>
    </reaction>
</comment>
<keyword evidence="2 6" id="KW-0808">Transferase</keyword>
<name>A0A0B6AMR2_PRIM2</name>
<evidence type="ECO:0000256" key="1">
    <source>
        <dbReference type="ARBA" id="ARBA00022527"/>
    </source>
</evidence>
<protein>
    <recommendedName>
        <fullName evidence="6">Serine-protein kinase RsbW</fullName>
        <ecNumber evidence="6">2.7.11.1</ecNumber>
    </recommendedName>
    <alternativeName>
        <fullName evidence="6">Anti-sigma-B factor</fullName>
    </alternativeName>
    <alternativeName>
        <fullName evidence="6">Sigma-B negative effector RsbW</fullName>
    </alternativeName>
</protein>
<dbReference type="NCBIfam" id="TIGR01924">
    <property type="entry name" value="rsbW_low_gc"/>
    <property type="match status" value="1"/>
</dbReference>
<accession>A0A0B6AMR2</accession>
<keyword evidence="3 6" id="KW-0547">Nucleotide-binding</keyword>
<evidence type="ECO:0000256" key="4">
    <source>
        <dbReference type="ARBA" id="ARBA00022777"/>
    </source>
</evidence>
<keyword evidence="4 6" id="KW-0418">Kinase</keyword>
<dbReference type="InterPro" id="IPR050267">
    <property type="entry name" value="Anti-sigma-factor_SerPK"/>
</dbReference>
<dbReference type="PANTHER" id="PTHR35526:SF9">
    <property type="entry name" value="SERINE-PROTEIN KINASE RSBW"/>
    <property type="match status" value="1"/>
</dbReference>
<dbReference type="GeneID" id="93640577"/>
<dbReference type="Pfam" id="PF13581">
    <property type="entry name" value="HATPase_c_2"/>
    <property type="match status" value="1"/>
</dbReference>
<feature type="domain" description="Histidine kinase/HSP90-like ATPase" evidence="7">
    <location>
        <begin position="12"/>
        <end position="141"/>
    </location>
</feature>
<dbReference type="InterPro" id="IPR010193">
    <property type="entry name" value="RsbW"/>
</dbReference>
<dbReference type="HAMAP" id="MF_00638">
    <property type="entry name" value="Anti_sigma_B"/>
    <property type="match status" value="1"/>
</dbReference>
<dbReference type="GO" id="GO:0016989">
    <property type="term" value="F:sigma factor antagonist activity"/>
    <property type="evidence" value="ECO:0007669"/>
    <property type="project" value="InterPro"/>
</dbReference>
<dbReference type="EC" id="2.7.11.1" evidence="6"/>
<comment type="function">
    <text evidence="6">Negative regulator of sigma-B activity. Phosphorylates and inactivates its specific antagonist protein, RsbV. Upon phosphorylation of RsbV, RsbW is released and binds to sigma-B, thereby blocking its ability to form an RNA polymerase holoenzyme (E-sigma-B).</text>
</comment>